<proteinExistence type="inferred from homology"/>
<name>A0ABX3MX90_9RHOB</name>
<organism evidence="6 7">
    <name type="scientific">Thioclava sediminum</name>
    <dbReference type="NCBI Taxonomy" id="1915319"/>
    <lineage>
        <taxon>Bacteria</taxon>
        <taxon>Pseudomonadati</taxon>
        <taxon>Pseudomonadota</taxon>
        <taxon>Alphaproteobacteria</taxon>
        <taxon>Rhodobacterales</taxon>
        <taxon>Paracoccaceae</taxon>
        <taxon>Thioclava</taxon>
    </lineage>
</organism>
<reference evidence="6 7" key="1">
    <citation type="submission" date="2016-11" db="EMBL/GenBank/DDBJ databases">
        <title>A multilocus sequence analysis scheme for characterization of bacteria in the genus Thioclava.</title>
        <authorList>
            <person name="Liu Y."/>
            <person name="Shao Z."/>
        </authorList>
    </citation>
    <scope>NUCLEOTIDE SEQUENCE [LARGE SCALE GENOMIC DNA]</scope>
    <source>
        <strain evidence="6 7">TAW-CT134</strain>
    </source>
</reference>
<sequence>MLKLNDPSLLETRAYVNGEWIEGAKRFAVQDPATGETVAEVADLDVDATRAAIEAAHAAKPDWAALTGKERAGYLRRFHDLMMENRDDLAAILTAEMGKPLAEAKGEIAYGASFLEWFAEEAKRVYGDVIPGHQRDKRILVIRQPVGVVGSITPWNFPNAMIARKLAPALAAGCTFVGRPSELTPLSALAMAVLAERAGIPAGVFNIIPGVDAAGMGEELCANPKVAKITFTGSTRVGKILMRQGAETVKKISLELGGNAPFLVFDDADLDAAVEGAMIAKFRNNGQTCVCANRIYVQAGVYDAFAEKLTARLATLRPGNGFEPGVTTGPLINADALAKVEAHISDATEKGAQVAAGGHRSNLGRTFFEPTLLTGVTQQMRVAREETFGPLAPLIRFETEAEAIEMANATEFGLAGYFYANDLARVWRVAEAMETGIVGVNTGLISTEVAPFGGIKQSGVGREGSKYGIEDFTELKYMCLGGIE</sequence>
<dbReference type="Pfam" id="PF00171">
    <property type="entry name" value="Aldedh"/>
    <property type="match status" value="1"/>
</dbReference>
<evidence type="ECO:0000313" key="6">
    <source>
        <dbReference type="EMBL" id="OOY24300.1"/>
    </source>
</evidence>
<dbReference type="InterPro" id="IPR016160">
    <property type="entry name" value="Ald_DH_CS_CYS"/>
</dbReference>
<gene>
    <name evidence="6" type="primary">gabD</name>
    <name evidence="6" type="ORF">BMI91_09600</name>
</gene>
<evidence type="ECO:0000259" key="5">
    <source>
        <dbReference type="Pfam" id="PF00171"/>
    </source>
</evidence>
<dbReference type="InterPro" id="IPR016163">
    <property type="entry name" value="Ald_DH_C"/>
</dbReference>
<dbReference type="PROSITE" id="PS00687">
    <property type="entry name" value="ALDEHYDE_DEHYDR_GLU"/>
    <property type="match status" value="1"/>
</dbReference>
<feature type="domain" description="Aldehyde dehydrogenase" evidence="5">
    <location>
        <begin position="20"/>
        <end position="477"/>
    </location>
</feature>
<dbReference type="PANTHER" id="PTHR43353:SF5">
    <property type="entry name" value="SUCCINATE-SEMIALDEHYDE DEHYDROGENASE, MITOCHONDRIAL"/>
    <property type="match status" value="1"/>
</dbReference>
<evidence type="ECO:0000256" key="2">
    <source>
        <dbReference type="ARBA" id="ARBA00023002"/>
    </source>
</evidence>
<dbReference type="SUPFAM" id="SSF53720">
    <property type="entry name" value="ALDH-like"/>
    <property type="match status" value="1"/>
</dbReference>
<dbReference type="InterPro" id="IPR015590">
    <property type="entry name" value="Aldehyde_DH_dom"/>
</dbReference>
<dbReference type="Gene3D" id="3.40.309.10">
    <property type="entry name" value="Aldehyde Dehydrogenase, Chain A, domain 2"/>
    <property type="match status" value="1"/>
</dbReference>
<feature type="active site" evidence="3">
    <location>
        <position position="255"/>
    </location>
</feature>
<dbReference type="InterPro" id="IPR010102">
    <property type="entry name" value="Succ_semiAld_DH"/>
</dbReference>
<dbReference type="InterPro" id="IPR050740">
    <property type="entry name" value="Aldehyde_DH_Superfamily"/>
</dbReference>
<keyword evidence="2 4" id="KW-0560">Oxidoreductase</keyword>
<comment type="similarity">
    <text evidence="1 4">Belongs to the aldehyde dehydrogenase family.</text>
</comment>
<dbReference type="InterPro" id="IPR029510">
    <property type="entry name" value="Ald_DH_CS_GLU"/>
</dbReference>
<keyword evidence="7" id="KW-1185">Reference proteome</keyword>
<dbReference type="CDD" id="cd07103">
    <property type="entry name" value="ALDH_F5_SSADH_GabD"/>
    <property type="match status" value="1"/>
</dbReference>
<dbReference type="Proteomes" id="UP000190787">
    <property type="component" value="Unassembled WGS sequence"/>
</dbReference>
<evidence type="ECO:0000256" key="3">
    <source>
        <dbReference type="PROSITE-ProRule" id="PRU10007"/>
    </source>
</evidence>
<dbReference type="Gene3D" id="3.40.605.10">
    <property type="entry name" value="Aldehyde Dehydrogenase, Chain A, domain 1"/>
    <property type="match status" value="1"/>
</dbReference>
<evidence type="ECO:0000313" key="7">
    <source>
        <dbReference type="Proteomes" id="UP000190787"/>
    </source>
</evidence>
<dbReference type="RefSeq" id="WP_078604792.1">
    <property type="nucleotide sequence ID" value="NZ_MPZV01000002.1"/>
</dbReference>
<evidence type="ECO:0000256" key="4">
    <source>
        <dbReference type="RuleBase" id="RU003345"/>
    </source>
</evidence>
<dbReference type="InterPro" id="IPR016161">
    <property type="entry name" value="Ald_DH/histidinol_DH"/>
</dbReference>
<dbReference type="PANTHER" id="PTHR43353">
    <property type="entry name" value="SUCCINATE-SEMIALDEHYDE DEHYDROGENASE, MITOCHONDRIAL"/>
    <property type="match status" value="1"/>
</dbReference>
<dbReference type="NCBIfam" id="TIGR01780">
    <property type="entry name" value="SSADH"/>
    <property type="match status" value="1"/>
</dbReference>
<dbReference type="InterPro" id="IPR016162">
    <property type="entry name" value="Ald_DH_N"/>
</dbReference>
<protein>
    <submittedName>
        <fullName evidence="6">Succinate-semialdehyde dehydrogenase (NADP(+))</fullName>
    </submittedName>
</protein>
<accession>A0ABX3MX90</accession>
<evidence type="ECO:0000256" key="1">
    <source>
        <dbReference type="ARBA" id="ARBA00009986"/>
    </source>
</evidence>
<comment type="caution">
    <text evidence="6">The sequence shown here is derived from an EMBL/GenBank/DDBJ whole genome shotgun (WGS) entry which is preliminary data.</text>
</comment>
<dbReference type="EMBL" id="MPZV01000002">
    <property type="protein sequence ID" value="OOY24300.1"/>
    <property type="molecule type" value="Genomic_DNA"/>
</dbReference>
<dbReference type="PROSITE" id="PS00070">
    <property type="entry name" value="ALDEHYDE_DEHYDR_CYS"/>
    <property type="match status" value="1"/>
</dbReference>